<comment type="caution">
    <text evidence="2">The sequence shown here is derived from an EMBL/GenBank/DDBJ whole genome shotgun (WGS) entry which is preliminary data.</text>
</comment>
<dbReference type="Gene3D" id="3.10.180.10">
    <property type="entry name" value="2,3-Dihydroxybiphenyl 1,2-Dioxygenase, domain 1"/>
    <property type="match status" value="1"/>
</dbReference>
<dbReference type="PROSITE" id="PS51819">
    <property type="entry name" value="VOC"/>
    <property type="match status" value="1"/>
</dbReference>
<accession>A0A168BMP6</accession>
<dbReference type="SUPFAM" id="SSF54593">
    <property type="entry name" value="Glyoxalase/Bleomycin resistance protein/Dihydroxybiphenyl dioxygenase"/>
    <property type="match status" value="1"/>
</dbReference>
<gene>
    <name evidence="2" type="ORF">AAL_04729</name>
</gene>
<dbReference type="Proteomes" id="UP000078544">
    <property type="component" value="Unassembled WGS sequence"/>
</dbReference>
<organism evidence="2 3">
    <name type="scientific">Moelleriella libera RCEF 2490</name>
    <dbReference type="NCBI Taxonomy" id="1081109"/>
    <lineage>
        <taxon>Eukaryota</taxon>
        <taxon>Fungi</taxon>
        <taxon>Dikarya</taxon>
        <taxon>Ascomycota</taxon>
        <taxon>Pezizomycotina</taxon>
        <taxon>Sordariomycetes</taxon>
        <taxon>Hypocreomycetidae</taxon>
        <taxon>Hypocreales</taxon>
        <taxon>Clavicipitaceae</taxon>
        <taxon>Moelleriella</taxon>
    </lineage>
</organism>
<dbReference type="InterPro" id="IPR029068">
    <property type="entry name" value="Glyas_Bleomycin-R_OHBP_Dase"/>
</dbReference>
<dbReference type="InterPro" id="IPR037523">
    <property type="entry name" value="VOC_core"/>
</dbReference>
<sequence length="86" mass="9546">MPHAPPAVPRPGVIPKHGTERGLGQRIAFACPGGTAEVLEWEQHFVDNGVEVTGKVDWNRGGKSVYVKDWEGHVVEIMSRDVWPIY</sequence>
<evidence type="ECO:0000313" key="3">
    <source>
        <dbReference type="Proteomes" id="UP000078544"/>
    </source>
</evidence>
<evidence type="ECO:0000259" key="1">
    <source>
        <dbReference type="PROSITE" id="PS51819"/>
    </source>
</evidence>
<reference evidence="2 3" key="1">
    <citation type="journal article" date="2016" name="Genome Biol. Evol.">
        <title>Divergent and convergent evolution of fungal pathogenicity.</title>
        <authorList>
            <person name="Shang Y."/>
            <person name="Xiao G."/>
            <person name="Zheng P."/>
            <person name="Cen K."/>
            <person name="Zhan S."/>
            <person name="Wang C."/>
        </authorList>
    </citation>
    <scope>NUCLEOTIDE SEQUENCE [LARGE SCALE GENOMIC DNA]</scope>
    <source>
        <strain evidence="2 3">RCEF 2490</strain>
    </source>
</reference>
<protein>
    <recommendedName>
        <fullName evidence="1">VOC domain-containing protein</fullName>
    </recommendedName>
</protein>
<proteinExistence type="predicted"/>
<dbReference type="EMBL" id="AZGY01000009">
    <property type="protein sequence ID" value="KZZ95498.1"/>
    <property type="molecule type" value="Genomic_DNA"/>
</dbReference>
<dbReference type="OrthoDB" id="16820at2759"/>
<name>A0A168BMP6_9HYPO</name>
<dbReference type="AlphaFoldDB" id="A0A168BMP6"/>
<keyword evidence="3" id="KW-1185">Reference proteome</keyword>
<feature type="domain" description="VOC" evidence="1">
    <location>
        <begin position="1"/>
        <end position="80"/>
    </location>
</feature>
<evidence type="ECO:0000313" key="2">
    <source>
        <dbReference type="EMBL" id="KZZ95498.1"/>
    </source>
</evidence>
<dbReference type="STRING" id="1081109.A0A168BMP6"/>